<dbReference type="InterPro" id="IPR050595">
    <property type="entry name" value="Bact_response_regulator"/>
</dbReference>
<dbReference type="Pfam" id="PF00072">
    <property type="entry name" value="Response_reg"/>
    <property type="match status" value="1"/>
</dbReference>
<dbReference type="EMBL" id="JACHBX010000005">
    <property type="protein sequence ID" value="MBB6136135.1"/>
    <property type="molecule type" value="Genomic_DNA"/>
</dbReference>
<dbReference type="PROSITE" id="PS50110">
    <property type="entry name" value="RESPONSE_REGULATORY"/>
    <property type="match status" value="1"/>
</dbReference>
<comment type="caution">
    <text evidence="4">The sequence shown here is derived from an EMBL/GenBank/DDBJ whole genome shotgun (WGS) entry which is preliminary data.</text>
</comment>
<evidence type="ECO:0000313" key="5">
    <source>
        <dbReference type="Proteomes" id="UP000540787"/>
    </source>
</evidence>
<dbReference type="SMART" id="SM00448">
    <property type="entry name" value="REC"/>
    <property type="match status" value="1"/>
</dbReference>
<proteinExistence type="predicted"/>
<protein>
    <submittedName>
        <fullName evidence="4">DNA-binding response OmpR family regulator</fullName>
    </submittedName>
</protein>
<keyword evidence="4" id="KW-0238">DNA-binding</keyword>
<evidence type="ECO:0000256" key="1">
    <source>
        <dbReference type="ARBA" id="ARBA00022553"/>
    </source>
</evidence>
<dbReference type="Proteomes" id="UP000540787">
    <property type="component" value="Unassembled WGS sequence"/>
</dbReference>
<dbReference type="GO" id="GO:0003677">
    <property type="term" value="F:DNA binding"/>
    <property type="evidence" value="ECO:0007669"/>
    <property type="project" value="UniProtKB-KW"/>
</dbReference>
<dbReference type="Gene3D" id="3.40.50.2300">
    <property type="match status" value="1"/>
</dbReference>
<gene>
    <name evidence="4" type="ORF">HD842_004312</name>
</gene>
<dbReference type="SUPFAM" id="SSF52172">
    <property type="entry name" value="CheY-like"/>
    <property type="match status" value="1"/>
</dbReference>
<feature type="domain" description="Response regulatory" evidence="3">
    <location>
        <begin position="5"/>
        <end position="121"/>
    </location>
</feature>
<dbReference type="GO" id="GO:0000160">
    <property type="term" value="P:phosphorelay signal transduction system"/>
    <property type="evidence" value="ECO:0007669"/>
    <property type="project" value="InterPro"/>
</dbReference>
<accession>A0A7X0CGB2</accession>
<dbReference type="PANTHER" id="PTHR44591">
    <property type="entry name" value="STRESS RESPONSE REGULATOR PROTEIN 1"/>
    <property type="match status" value="1"/>
</dbReference>
<dbReference type="AlphaFoldDB" id="A0A7X0CGB2"/>
<reference evidence="4 5" key="1">
    <citation type="submission" date="2020-08" db="EMBL/GenBank/DDBJ databases">
        <title>The Agave Microbiome: Exploring the role of microbial communities in plant adaptations to desert environments.</title>
        <authorList>
            <person name="Partida-Martinez L.P."/>
        </authorList>
    </citation>
    <scope>NUCLEOTIDE SEQUENCE [LARGE SCALE GENOMIC DNA]</scope>
    <source>
        <strain evidence="4 5">AT3.2</strain>
    </source>
</reference>
<name>A0A7X0CGB2_9BURK</name>
<dbReference type="InterPro" id="IPR011006">
    <property type="entry name" value="CheY-like_superfamily"/>
</dbReference>
<sequence length="129" mass="13513">MPANTILVVDDQDELRLLISLSLQALGRIVEASNAEQALALFATERPDVVMLDIWLGPGESGLDVCARLRQDPANAGVKIVLLSACGQQSDVAAGMDAGADLYIVKPFSPIELIDAVSGLLASLPENTA</sequence>
<dbReference type="PANTHER" id="PTHR44591:SF3">
    <property type="entry name" value="RESPONSE REGULATORY DOMAIN-CONTAINING PROTEIN"/>
    <property type="match status" value="1"/>
</dbReference>
<evidence type="ECO:0000259" key="3">
    <source>
        <dbReference type="PROSITE" id="PS50110"/>
    </source>
</evidence>
<keyword evidence="5" id="KW-1185">Reference proteome</keyword>
<organism evidence="4 5">
    <name type="scientific">Massilia aurea</name>
    <dbReference type="NCBI Taxonomy" id="373040"/>
    <lineage>
        <taxon>Bacteria</taxon>
        <taxon>Pseudomonadati</taxon>
        <taxon>Pseudomonadota</taxon>
        <taxon>Betaproteobacteria</taxon>
        <taxon>Burkholderiales</taxon>
        <taxon>Oxalobacteraceae</taxon>
        <taxon>Telluria group</taxon>
        <taxon>Massilia</taxon>
    </lineage>
</organism>
<feature type="modified residue" description="4-aspartylphosphate" evidence="2">
    <location>
        <position position="53"/>
    </location>
</feature>
<evidence type="ECO:0000256" key="2">
    <source>
        <dbReference type="PROSITE-ProRule" id="PRU00169"/>
    </source>
</evidence>
<keyword evidence="1 2" id="KW-0597">Phosphoprotein</keyword>
<dbReference type="InterPro" id="IPR001789">
    <property type="entry name" value="Sig_transdc_resp-reg_receiver"/>
</dbReference>
<evidence type="ECO:0000313" key="4">
    <source>
        <dbReference type="EMBL" id="MBB6136135.1"/>
    </source>
</evidence>
<dbReference type="RefSeq" id="WP_183557182.1">
    <property type="nucleotide sequence ID" value="NZ_JACHBX010000005.1"/>
</dbReference>